<sequence length="138" mass="15474">MLWHYHSRNHRLTTFCTQETCLRGCGPLYLIVADRTRTVEASTTFCPLGVAPLTTTRSLHPPSRGSFGKITTNSDTRDTNIRPTNLSGRFSDKLTKSAGTTNMTKRTSGSPCSSDVMFKGSWPPYLLFFFCLTFFAYL</sequence>
<keyword evidence="3" id="KW-1185">Reference proteome</keyword>
<gene>
    <name evidence="1" type="ORF">M6B38_235565</name>
    <name evidence="2" type="ORF">M6B38_357355</name>
</gene>
<name>A0AAX6GM05_IRIPA</name>
<evidence type="ECO:0000313" key="3">
    <source>
        <dbReference type="Proteomes" id="UP001140949"/>
    </source>
</evidence>
<dbReference type="AlphaFoldDB" id="A0AAX6GM05"/>
<comment type="caution">
    <text evidence="2">The sequence shown here is derived from an EMBL/GenBank/DDBJ whole genome shotgun (WGS) entry which is preliminary data.</text>
</comment>
<dbReference type="Proteomes" id="UP001140949">
    <property type="component" value="Unassembled WGS sequence"/>
</dbReference>
<accession>A0AAX6GM05</accession>
<evidence type="ECO:0000313" key="2">
    <source>
        <dbReference type="EMBL" id="KAJ6829562.1"/>
    </source>
</evidence>
<evidence type="ECO:0000313" key="1">
    <source>
        <dbReference type="EMBL" id="KAJ6793761.1"/>
    </source>
</evidence>
<dbReference type="EMBL" id="JANAVB010042742">
    <property type="protein sequence ID" value="KAJ6793761.1"/>
    <property type="molecule type" value="Genomic_DNA"/>
</dbReference>
<organism evidence="2 3">
    <name type="scientific">Iris pallida</name>
    <name type="common">Sweet iris</name>
    <dbReference type="NCBI Taxonomy" id="29817"/>
    <lineage>
        <taxon>Eukaryota</taxon>
        <taxon>Viridiplantae</taxon>
        <taxon>Streptophyta</taxon>
        <taxon>Embryophyta</taxon>
        <taxon>Tracheophyta</taxon>
        <taxon>Spermatophyta</taxon>
        <taxon>Magnoliopsida</taxon>
        <taxon>Liliopsida</taxon>
        <taxon>Asparagales</taxon>
        <taxon>Iridaceae</taxon>
        <taxon>Iridoideae</taxon>
        <taxon>Irideae</taxon>
        <taxon>Iris</taxon>
    </lineage>
</organism>
<reference evidence="2" key="1">
    <citation type="journal article" date="2023" name="GigaByte">
        <title>Genome assembly of the bearded iris, Iris pallida Lam.</title>
        <authorList>
            <person name="Bruccoleri R.E."/>
            <person name="Oakeley E.J."/>
            <person name="Faust A.M.E."/>
            <person name="Altorfer M."/>
            <person name="Dessus-Babus S."/>
            <person name="Burckhardt D."/>
            <person name="Oertli M."/>
            <person name="Naumann U."/>
            <person name="Petersen F."/>
            <person name="Wong J."/>
        </authorList>
    </citation>
    <scope>NUCLEOTIDE SEQUENCE</scope>
    <source>
        <strain evidence="2">GSM-AAB239-AS_SAM_17_03QT</strain>
    </source>
</reference>
<protein>
    <submittedName>
        <fullName evidence="2">Uncharacterized protein</fullName>
    </submittedName>
</protein>
<reference evidence="2" key="2">
    <citation type="submission" date="2023-04" db="EMBL/GenBank/DDBJ databases">
        <authorList>
            <person name="Bruccoleri R.E."/>
            <person name="Oakeley E.J."/>
            <person name="Faust A.-M."/>
            <person name="Dessus-Babus S."/>
            <person name="Altorfer M."/>
            <person name="Burckhardt D."/>
            <person name="Oertli M."/>
            <person name="Naumann U."/>
            <person name="Petersen F."/>
            <person name="Wong J."/>
        </authorList>
    </citation>
    <scope>NUCLEOTIDE SEQUENCE</scope>
    <source>
        <strain evidence="2">GSM-AAB239-AS_SAM_17_03QT</strain>
        <tissue evidence="2">Leaf</tissue>
    </source>
</reference>
<dbReference type="EMBL" id="JANAVB010018399">
    <property type="protein sequence ID" value="KAJ6829562.1"/>
    <property type="molecule type" value="Genomic_DNA"/>
</dbReference>
<proteinExistence type="predicted"/>